<feature type="region of interest" description="Disordered" evidence="1">
    <location>
        <begin position="17"/>
        <end position="70"/>
    </location>
</feature>
<sequence length="94" mass="10400">MICRHFILNAEHKLLRHKEVNRPQAGGSGRRRGLLVAKSPPPLPPRHATDYSPSPPEPPPQPTQTHTSPCATHHVVASRCLMTSRLLAHHFAAK</sequence>
<organism evidence="2 3">
    <name type="scientific">Portunus trituberculatus</name>
    <name type="common">Swimming crab</name>
    <name type="synonym">Neptunus trituberculatus</name>
    <dbReference type="NCBI Taxonomy" id="210409"/>
    <lineage>
        <taxon>Eukaryota</taxon>
        <taxon>Metazoa</taxon>
        <taxon>Ecdysozoa</taxon>
        <taxon>Arthropoda</taxon>
        <taxon>Crustacea</taxon>
        <taxon>Multicrustacea</taxon>
        <taxon>Malacostraca</taxon>
        <taxon>Eumalacostraca</taxon>
        <taxon>Eucarida</taxon>
        <taxon>Decapoda</taxon>
        <taxon>Pleocyemata</taxon>
        <taxon>Brachyura</taxon>
        <taxon>Eubrachyura</taxon>
        <taxon>Portunoidea</taxon>
        <taxon>Portunidae</taxon>
        <taxon>Portuninae</taxon>
        <taxon>Portunus</taxon>
    </lineage>
</organism>
<feature type="compositionally biased region" description="Pro residues" evidence="1">
    <location>
        <begin position="53"/>
        <end position="62"/>
    </location>
</feature>
<evidence type="ECO:0000313" key="3">
    <source>
        <dbReference type="Proteomes" id="UP000324222"/>
    </source>
</evidence>
<dbReference type="Proteomes" id="UP000324222">
    <property type="component" value="Unassembled WGS sequence"/>
</dbReference>
<reference evidence="2 3" key="1">
    <citation type="submission" date="2019-05" db="EMBL/GenBank/DDBJ databases">
        <title>Another draft genome of Portunus trituberculatus and its Hox gene families provides insights of decapod evolution.</title>
        <authorList>
            <person name="Jeong J.-H."/>
            <person name="Song I."/>
            <person name="Kim S."/>
            <person name="Choi T."/>
            <person name="Kim D."/>
            <person name="Ryu S."/>
            <person name="Kim W."/>
        </authorList>
    </citation>
    <scope>NUCLEOTIDE SEQUENCE [LARGE SCALE GENOMIC DNA]</scope>
    <source>
        <tissue evidence="2">Muscle</tissue>
    </source>
</reference>
<protein>
    <submittedName>
        <fullName evidence="2">Uncharacterized protein</fullName>
    </submittedName>
</protein>
<accession>A0A5B7H5W4</accession>
<evidence type="ECO:0000313" key="2">
    <source>
        <dbReference type="EMBL" id="MPC65493.1"/>
    </source>
</evidence>
<dbReference type="AlphaFoldDB" id="A0A5B7H5W4"/>
<keyword evidence="3" id="KW-1185">Reference proteome</keyword>
<name>A0A5B7H5W4_PORTR</name>
<dbReference type="EMBL" id="VSRR010023440">
    <property type="protein sequence ID" value="MPC65493.1"/>
    <property type="molecule type" value="Genomic_DNA"/>
</dbReference>
<comment type="caution">
    <text evidence="2">The sequence shown here is derived from an EMBL/GenBank/DDBJ whole genome shotgun (WGS) entry which is preliminary data.</text>
</comment>
<gene>
    <name evidence="2" type="ORF">E2C01_059628</name>
</gene>
<evidence type="ECO:0000256" key="1">
    <source>
        <dbReference type="SAM" id="MobiDB-lite"/>
    </source>
</evidence>
<proteinExistence type="predicted"/>